<accession>A0A8T2EB67</accession>
<proteinExistence type="predicted"/>
<organism evidence="2 3">
    <name type="scientific">Arabidopsis suecica</name>
    <name type="common">Swedish thale-cress</name>
    <name type="synonym">Cardaminopsis suecica</name>
    <dbReference type="NCBI Taxonomy" id="45249"/>
    <lineage>
        <taxon>Eukaryota</taxon>
        <taxon>Viridiplantae</taxon>
        <taxon>Streptophyta</taxon>
        <taxon>Embryophyta</taxon>
        <taxon>Tracheophyta</taxon>
        <taxon>Spermatophyta</taxon>
        <taxon>Magnoliopsida</taxon>
        <taxon>eudicotyledons</taxon>
        <taxon>Gunneridae</taxon>
        <taxon>Pentapetalae</taxon>
        <taxon>rosids</taxon>
        <taxon>malvids</taxon>
        <taxon>Brassicales</taxon>
        <taxon>Brassicaceae</taxon>
        <taxon>Camelineae</taxon>
        <taxon>Arabidopsis</taxon>
    </lineage>
</organism>
<dbReference type="PANTHER" id="PTHR33265:SF55">
    <property type="entry name" value="COTTON FIBER PROTEIN"/>
    <property type="match status" value="1"/>
</dbReference>
<dbReference type="PANTHER" id="PTHR33265">
    <property type="entry name" value="AVR9/CF-9 RAPIDLY ELICITED PROTEIN-RELATED"/>
    <property type="match status" value="1"/>
</dbReference>
<evidence type="ECO:0000313" key="2">
    <source>
        <dbReference type="EMBL" id="KAG7619344.1"/>
    </source>
</evidence>
<reference evidence="2 3" key="1">
    <citation type="submission" date="2020-12" db="EMBL/GenBank/DDBJ databases">
        <title>Concerted genomic and epigenomic changes stabilize Arabidopsis allopolyploids.</title>
        <authorList>
            <person name="Chen Z."/>
        </authorList>
    </citation>
    <scope>NUCLEOTIDE SEQUENCE [LARGE SCALE GENOMIC DNA]</scope>
    <source>
        <strain evidence="2">As9502</strain>
        <tissue evidence="2">Leaf</tissue>
    </source>
</reference>
<name>A0A8T2EB67_ARASU</name>
<sequence>MNHKQHTTKTSSSRKKDSSLIKNREYNKSSMADLSHKKIRRNAITHKAWSLMKMALLWGRKGGVFKKWPLFELRSLFFKHLKALAHHHSNGDRYYGERQLSFDETPLFNVKKKMHCPTSSMRFLLLPCFAPPVDFDYDFEMDGQDYSDEVQSYGYDESCSEEEKGVDVRAEEFIAKFYEQIKLQRQVSYLEYKQHNDAVLL</sequence>
<keyword evidence="3" id="KW-1185">Reference proteome</keyword>
<evidence type="ECO:0008006" key="4">
    <source>
        <dbReference type="Google" id="ProtNLM"/>
    </source>
</evidence>
<dbReference type="Pfam" id="PF05553">
    <property type="entry name" value="DUF761"/>
    <property type="match status" value="1"/>
</dbReference>
<gene>
    <name evidence="2" type="ORF">ISN44_As04g002500</name>
</gene>
<dbReference type="AlphaFoldDB" id="A0A8T2EB67"/>
<dbReference type="InterPro" id="IPR008480">
    <property type="entry name" value="DUF761_pln"/>
</dbReference>
<comment type="caution">
    <text evidence="2">The sequence shown here is derived from an EMBL/GenBank/DDBJ whole genome shotgun (WGS) entry which is preliminary data.</text>
</comment>
<dbReference type="Proteomes" id="UP000694251">
    <property type="component" value="Chromosome 4"/>
</dbReference>
<evidence type="ECO:0000313" key="3">
    <source>
        <dbReference type="Proteomes" id="UP000694251"/>
    </source>
</evidence>
<evidence type="ECO:0000256" key="1">
    <source>
        <dbReference type="SAM" id="MobiDB-lite"/>
    </source>
</evidence>
<dbReference type="EMBL" id="JAEFBJ010000004">
    <property type="protein sequence ID" value="KAG7619344.1"/>
    <property type="molecule type" value="Genomic_DNA"/>
</dbReference>
<protein>
    <recommendedName>
        <fullName evidence="4">Cotton fiber protein</fullName>
    </recommendedName>
</protein>
<dbReference type="OrthoDB" id="1929803at2759"/>
<dbReference type="EMBL" id="JAEFBJ010000004">
    <property type="protein sequence ID" value="KAG7619345.1"/>
    <property type="molecule type" value="Genomic_DNA"/>
</dbReference>
<feature type="region of interest" description="Disordered" evidence="1">
    <location>
        <begin position="1"/>
        <end position="22"/>
    </location>
</feature>